<feature type="chain" id="PRO_5046622336" description="Lipoprotein" evidence="1">
    <location>
        <begin position="27"/>
        <end position="168"/>
    </location>
</feature>
<sequence length="168" mass="19263">MIITPQKIILSILSLSLILVAGCNHTQDNTNQKMPNDFNFSLTYGTYGKQKVDTFTNVVVKDLVEDGTIEANISLTQKEKQAIYNEMMKINIMGELKLDKEKECETEPASFSQWNVKSNEETKSFSYTTYCEYPEDVLNLIKLEEYIHEVVSSKKEYIALPEAKGHYE</sequence>
<dbReference type="Proteomes" id="UP000784880">
    <property type="component" value="Unassembled WGS sequence"/>
</dbReference>
<evidence type="ECO:0000313" key="3">
    <source>
        <dbReference type="Proteomes" id="UP000784880"/>
    </source>
</evidence>
<reference evidence="2 3" key="1">
    <citation type="submission" date="2021-06" db="EMBL/GenBank/DDBJ databases">
        <title>Bacillus sp. RD4P76, an endophyte from a halophyte.</title>
        <authorList>
            <person name="Sun J.-Q."/>
        </authorList>
    </citation>
    <scope>NUCLEOTIDE SEQUENCE [LARGE SCALE GENOMIC DNA]</scope>
    <source>
        <strain evidence="2 3">CGMCC 1.15917</strain>
    </source>
</reference>
<dbReference type="EMBL" id="JAHQCS010000152">
    <property type="protein sequence ID" value="MBU9713835.1"/>
    <property type="molecule type" value="Genomic_DNA"/>
</dbReference>
<name>A0ABS6JKC4_9BACI</name>
<dbReference type="PROSITE" id="PS51257">
    <property type="entry name" value="PROKAR_LIPOPROTEIN"/>
    <property type="match status" value="1"/>
</dbReference>
<keyword evidence="3" id="KW-1185">Reference proteome</keyword>
<evidence type="ECO:0000256" key="1">
    <source>
        <dbReference type="SAM" id="SignalP"/>
    </source>
</evidence>
<keyword evidence="1" id="KW-0732">Signal</keyword>
<protein>
    <recommendedName>
        <fullName evidence="4">Lipoprotein</fullName>
    </recommendedName>
</protein>
<gene>
    <name evidence="2" type="ORF">KS419_19070</name>
</gene>
<comment type="caution">
    <text evidence="2">The sequence shown here is derived from an EMBL/GenBank/DDBJ whole genome shotgun (WGS) entry which is preliminary data.</text>
</comment>
<accession>A0ABS6JKC4</accession>
<organism evidence="2 3">
    <name type="scientific">Evansella tamaricis</name>
    <dbReference type="NCBI Taxonomy" id="2069301"/>
    <lineage>
        <taxon>Bacteria</taxon>
        <taxon>Bacillati</taxon>
        <taxon>Bacillota</taxon>
        <taxon>Bacilli</taxon>
        <taxon>Bacillales</taxon>
        <taxon>Bacillaceae</taxon>
        <taxon>Evansella</taxon>
    </lineage>
</organism>
<proteinExistence type="predicted"/>
<evidence type="ECO:0000313" key="2">
    <source>
        <dbReference type="EMBL" id="MBU9713835.1"/>
    </source>
</evidence>
<feature type="signal peptide" evidence="1">
    <location>
        <begin position="1"/>
        <end position="26"/>
    </location>
</feature>
<evidence type="ECO:0008006" key="4">
    <source>
        <dbReference type="Google" id="ProtNLM"/>
    </source>
</evidence>
<dbReference type="RefSeq" id="WP_217067984.1">
    <property type="nucleotide sequence ID" value="NZ_JAHQCS010000152.1"/>
</dbReference>